<dbReference type="PATRIC" id="fig|570277.3.peg.1599"/>
<evidence type="ECO:0000259" key="1">
    <source>
        <dbReference type="SMART" id="SM00493"/>
    </source>
</evidence>
<dbReference type="CDD" id="cd01029">
    <property type="entry name" value="TOPRIM_primases"/>
    <property type="match status" value="1"/>
</dbReference>
<dbReference type="SUPFAM" id="SSF52540">
    <property type="entry name" value="P-loop containing nucleoside triphosphate hydrolases"/>
    <property type="match status" value="1"/>
</dbReference>
<dbReference type="InterPro" id="IPR006171">
    <property type="entry name" value="TOPRIM_dom"/>
</dbReference>
<dbReference type="Pfam" id="PF13481">
    <property type="entry name" value="AAA_25"/>
    <property type="match status" value="1"/>
</dbReference>
<dbReference type="STRING" id="570277.EZMO1_1480"/>
<protein>
    <submittedName>
        <fullName evidence="2">Putative primase-helicase</fullName>
    </submittedName>
</protein>
<name>A0A142BA72_9GAMM</name>
<keyword evidence="2" id="KW-0547">Nucleotide-binding</keyword>
<keyword evidence="2" id="KW-0067">ATP-binding</keyword>
<accession>A0A142BA72</accession>
<dbReference type="KEGG" id="emp:EZMO1_1480"/>
<dbReference type="AlphaFoldDB" id="A0A142BA72"/>
<organism evidence="2 3">
    <name type="scientific">Endozoicomonas montiporae CL-33</name>
    <dbReference type="NCBI Taxonomy" id="570277"/>
    <lineage>
        <taxon>Bacteria</taxon>
        <taxon>Pseudomonadati</taxon>
        <taxon>Pseudomonadota</taxon>
        <taxon>Gammaproteobacteria</taxon>
        <taxon>Oceanospirillales</taxon>
        <taxon>Endozoicomonadaceae</taxon>
        <taxon>Endozoicomonas</taxon>
    </lineage>
</organism>
<dbReference type="EMBL" id="CP013251">
    <property type="protein sequence ID" value="AMO55648.1"/>
    <property type="molecule type" value="Genomic_DNA"/>
</dbReference>
<dbReference type="RefSeq" id="WP_051789692.1">
    <property type="nucleotide sequence ID" value="NZ_CP013251.1"/>
</dbReference>
<dbReference type="OrthoDB" id="9763644at2"/>
<dbReference type="SMART" id="SM00493">
    <property type="entry name" value="TOPRIM"/>
    <property type="match status" value="1"/>
</dbReference>
<feature type="domain" description="Toprim" evidence="1">
    <location>
        <begin position="199"/>
        <end position="275"/>
    </location>
</feature>
<dbReference type="Pfam" id="PF13362">
    <property type="entry name" value="Toprim_3"/>
    <property type="match status" value="1"/>
</dbReference>
<dbReference type="GO" id="GO:0004386">
    <property type="term" value="F:helicase activity"/>
    <property type="evidence" value="ECO:0007669"/>
    <property type="project" value="UniProtKB-KW"/>
</dbReference>
<keyword evidence="2" id="KW-0347">Helicase</keyword>
<proteinExistence type="predicted"/>
<sequence>MAILFGASPDFAQQFANAMQDAGLVCRDDLIADGKIQRFHVEGDKPGKKNGWYVLYGGRYPAGSFGSWKSGDKHVWSMHDSRELTPEEREQQERVMALLKAEREREQQWVWAEAAKVCQEQWEQARAADPDHPYLMLKNVKPHGIRQREQTLLIPIHDEYDNICSLQYIWQDENGEFQKRYKTGGKKAGGLHLIGELTDTLYEAEGYSTAATIHEETGCGAVVAFDKGNLEAVARRLQQTGKSVLMAADNDSATQGNPGLTCAMKAAEAIGATVVFPQFPPGTTGTDFNDLKQVAPNLLLEQLKCPTGFMPSSFSFLPVGEMISQPKPISWLIKGFLETDSLALMFGQPACCKSFVAIDMACCIATGKPWHGQEIKRQGAVFYLAGEGINGLSRRFKAWEMENSTSLANAPIYVSKASASLYDASSAVQVTQAVDQIIEQNGGIVPSVVVVDTLARNFGGADENSTQDMNQFVRHLDEHFRTKWGCCVLVVHHTGTSNQDRARGNSALKAALDAEYAVVKNDDSVTVTSKKMKDADEPDPKQFNLKITELPWRDEDGEVQTSCVLENTEAPVVKNIVNQARKNGKRPSAEQVGCLEILAEMYAQYRLNLSNGGSDANQANVATDHWKKECVGVDRPLKSHKNFGRTKDRMIAAGLIRIDGHYVYLMEDVNNV</sequence>
<dbReference type="InterPro" id="IPR027417">
    <property type="entry name" value="P-loop_NTPase"/>
</dbReference>
<reference evidence="2 3" key="1">
    <citation type="journal article" date="2016" name="Front. Microbiol.">
        <title>Genomic Insight into the Host-Endosymbiont Relationship of Endozoicomonas montiporae CL-33(T) with its Coral Host.</title>
        <authorList>
            <person name="Ding J.-Y."/>
            <person name="Shiu J.-H."/>
            <person name="Chen W.-M."/>
            <person name="Chiang Y.-R."/>
            <person name="Tang S.-L."/>
        </authorList>
    </citation>
    <scope>NUCLEOTIDE SEQUENCE [LARGE SCALE GENOMIC DNA]</scope>
    <source>
        <strain evidence="2 3">CL-33</strain>
    </source>
</reference>
<dbReference type="CDD" id="cd01125">
    <property type="entry name" value="RepA_RSF1010_like"/>
    <property type="match status" value="1"/>
</dbReference>
<evidence type="ECO:0000313" key="3">
    <source>
        <dbReference type="Proteomes" id="UP000071065"/>
    </source>
</evidence>
<dbReference type="Gene3D" id="3.40.50.300">
    <property type="entry name" value="P-loop containing nucleotide triphosphate hydrolases"/>
    <property type="match status" value="1"/>
</dbReference>
<dbReference type="InterPro" id="IPR038724">
    <property type="entry name" value="RepA"/>
</dbReference>
<gene>
    <name evidence="2" type="ORF">EZMO1_1480</name>
</gene>
<keyword evidence="2" id="KW-0378">Hydrolase</keyword>
<dbReference type="InterPro" id="IPR034154">
    <property type="entry name" value="TOPRIM_DnaG/twinkle"/>
</dbReference>
<dbReference type="Proteomes" id="UP000071065">
    <property type="component" value="Chromosome"/>
</dbReference>
<evidence type="ECO:0000313" key="2">
    <source>
        <dbReference type="EMBL" id="AMO55648.1"/>
    </source>
</evidence>